<proteinExistence type="predicted"/>
<comment type="caution">
    <text evidence="4">The sequence shown here is derived from an EMBL/GenBank/DDBJ whole genome shotgun (WGS) entry which is preliminary data.</text>
</comment>
<feature type="domain" description="Alpha-L-rhamnosidase six-hairpin glycosidase" evidence="2">
    <location>
        <begin position="372"/>
        <end position="701"/>
    </location>
</feature>
<dbReference type="InterPro" id="IPR035398">
    <property type="entry name" value="Bac_rhamnosid_C"/>
</dbReference>
<feature type="domain" description="Alpha-L-rhamnosidase C-terminal" evidence="3">
    <location>
        <begin position="707"/>
        <end position="776"/>
    </location>
</feature>
<dbReference type="AlphaFoldDB" id="A0A7X1AVK6"/>
<feature type="domain" description="Bacterial alpha-L-rhamnosidase N-terminal" evidence="1">
    <location>
        <begin position="48"/>
        <end position="188"/>
    </location>
</feature>
<dbReference type="InterPro" id="IPR008979">
    <property type="entry name" value="Galactose-bd-like_sf"/>
</dbReference>
<evidence type="ECO:0000313" key="4">
    <source>
        <dbReference type="EMBL" id="MBC2600803.1"/>
    </source>
</evidence>
<gene>
    <name evidence="4" type="ORF">H5P30_03295</name>
</gene>
<dbReference type="PANTHER" id="PTHR34987">
    <property type="entry name" value="C, PUTATIVE (AFU_ORTHOLOGUE AFUA_3G02880)-RELATED"/>
    <property type="match status" value="1"/>
</dbReference>
<organism evidence="4 5">
    <name type="scientific">Puniceicoccus vermicola</name>
    <dbReference type="NCBI Taxonomy" id="388746"/>
    <lineage>
        <taxon>Bacteria</taxon>
        <taxon>Pseudomonadati</taxon>
        <taxon>Verrucomicrobiota</taxon>
        <taxon>Opitutia</taxon>
        <taxon>Puniceicoccales</taxon>
        <taxon>Puniceicoccaceae</taxon>
        <taxon>Puniceicoccus</taxon>
    </lineage>
</organism>
<dbReference type="InterPro" id="IPR035396">
    <property type="entry name" value="Bac_rhamnosid6H"/>
</dbReference>
<dbReference type="InterPro" id="IPR012341">
    <property type="entry name" value="6hp_glycosidase-like_sf"/>
</dbReference>
<dbReference type="Pfam" id="PF17390">
    <property type="entry name" value="Bac_rhamnosid_C"/>
    <property type="match status" value="1"/>
</dbReference>
<dbReference type="Pfam" id="PF17389">
    <property type="entry name" value="Bac_rhamnosid6H"/>
    <property type="match status" value="1"/>
</dbReference>
<sequence length="785" mass="89733">MNFPDSALPEIPAILQRARWIWPDNPHWDLHNCYALFRKNFLLKEVPSTAPLFITADQSYQLFINGKYVCRGPARGYQRSWPYDEIDVAPWLHRGENLIAIRAHNPGFSTFQYLHQGYAGLLVAAEWGATTILTDSSWKSRRQTGLKRDMIQTSLQLFPQENIDLRKEDPSWNRPDYDDLEWTANTVETTRNGLPWTSLEPRDIPMLDESVIPAGRVIGTARGESLSNYRTSRNLTETRFNEGLNHQPLDLSADEINIDASTSGQWQSYLIDLGKTQVGCLLLEVEGARGDEVVETHHFETIDPSSLCPDFKPDAHCRMAFSHRLTCREGANEHHFFHPFGFRYMVLTVRDNLGPITIRPSLRSALYPLEIKGSFQSDDTLLNEIWSTSAWTQRICSMDAYVDTPWREQAQWWGDARVQSWNTFHLSGDPRLLKRGIRQIAGQTTPDGLTYGHAPTVAHGCVLPDFTLIWILTLWDYYWQTGSMEAFQKHHAVIQNALNYFETWTDNETGLLRYDPRYWLFLDWTEIPKEGCSSLYSLWYLYALEKLATMYSITDNESHASKCQQRANKIRQNLRALLNEEGFVIGGYSGDGQRVPTTTVHAQTLAILNHLSPQSEEAMISQILLPYLRGELTTTAHPSAYWITYVYSLLGERGYGKEVIAHIREHWAPMVSHGTTWENFQPVKAEESFSHAWSAHPLFHFMQILGGIRQTAPGWKEISFEPTIQGDSAQTTIPTPRGKIHSEWHRKGDTIQGSLELPKGMQAQIILPGSPAEMVSGRYSFEIKV</sequence>
<evidence type="ECO:0000259" key="1">
    <source>
        <dbReference type="Pfam" id="PF08531"/>
    </source>
</evidence>
<reference evidence="4 5" key="1">
    <citation type="submission" date="2020-07" db="EMBL/GenBank/DDBJ databases">
        <authorList>
            <person name="Feng X."/>
        </authorList>
    </citation>
    <scope>NUCLEOTIDE SEQUENCE [LARGE SCALE GENOMIC DNA]</scope>
    <source>
        <strain evidence="4 5">JCM14086</strain>
    </source>
</reference>
<keyword evidence="5" id="KW-1185">Reference proteome</keyword>
<dbReference type="Pfam" id="PF08531">
    <property type="entry name" value="Bac_rhamnosid_N"/>
    <property type="match status" value="1"/>
</dbReference>
<dbReference type="Gene3D" id="1.50.10.10">
    <property type="match status" value="1"/>
</dbReference>
<dbReference type="SUPFAM" id="SSF49785">
    <property type="entry name" value="Galactose-binding domain-like"/>
    <property type="match status" value="1"/>
</dbReference>
<evidence type="ECO:0000259" key="3">
    <source>
        <dbReference type="Pfam" id="PF17390"/>
    </source>
</evidence>
<protein>
    <submittedName>
        <fullName evidence="4">Alpha-L-rhamnosidase N-terminal domain-containing protein</fullName>
    </submittedName>
</protein>
<dbReference type="InterPro" id="IPR008928">
    <property type="entry name" value="6-hairpin_glycosidase_sf"/>
</dbReference>
<dbReference type="Proteomes" id="UP000525652">
    <property type="component" value="Unassembled WGS sequence"/>
</dbReference>
<dbReference type="Gene3D" id="2.60.420.10">
    <property type="entry name" value="Maltose phosphorylase, domain 3"/>
    <property type="match status" value="1"/>
</dbReference>
<evidence type="ECO:0000259" key="2">
    <source>
        <dbReference type="Pfam" id="PF17389"/>
    </source>
</evidence>
<evidence type="ECO:0000313" key="5">
    <source>
        <dbReference type="Proteomes" id="UP000525652"/>
    </source>
</evidence>
<dbReference type="RefSeq" id="WP_185691541.1">
    <property type="nucleotide sequence ID" value="NZ_JACHVA010000036.1"/>
</dbReference>
<dbReference type="InterPro" id="IPR013737">
    <property type="entry name" value="Bac_rhamnosid_N"/>
</dbReference>
<accession>A0A7X1AVK6</accession>
<dbReference type="EMBL" id="JACHVA010000036">
    <property type="protein sequence ID" value="MBC2600803.1"/>
    <property type="molecule type" value="Genomic_DNA"/>
</dbReference>
<dbReference type="Gene3D" id="2.60.120.260">
    <property type="entry name" value="Galactose-binding domain-like"/>
    <property type="match status" value="2"/>
</dbReference>
<dbReference type="GO" id="GO:0005975">
    <property type="term" value="P:carbohydrate metabolic process"/>
    <property type="evidence" value="ECO:0007669"/>
    <property type="project" value="InterPro"/>
</dbReference>
<dbReference type="PANTHER" id="PTHR34987:SF2">
    <property type="entry name" value="B, PUTATIVE (AFU_ORTHOLOGUE AFUA_7G05040)-RELATED"/>
    <property type="match status" value="1"/>
</dbReference>
<dbReference type="SUPFAM" id="SSF48208">
    <property type="entry name" value="Six-hairpin glycosidases"/>
    <property type="match status" value="1"/>
</dbReference>
<name>A0A7X1AVK6_9BACT</name>